<organism evidence="1 2">
    <name type="scientific">Pluteus cervinus</name>
    <dbReference type="NCBI Taxonomy" id="181527"/>
    <lineage>
        <taxon>Eukaryota</taxon>
        <taxon>Fungi</taxon>
        <taxon>Dikarya</taxon>
        <taxon>Basidiomycota</taxon>
        <taxon>Agaricomycotina</taxon>
        <taxon>Agaricomycetes</taxon>
        <taxon>Agaricomycetidae</taxon>
        <taxon>Agaricales</taxon>
        <taxon>Pluteineae</taxon>
        <taxon>Pluteaceae</taxon>
        <taxon>Pluteus</taxon>
    </lineage>
</organism>
<gene>
    <name evidence="1" type="ORF">BDN72DRAFT_830045</name>
</gene>
<dbReference type="EMBL" id="ML208259">
    <property type="protein sequence ID" value="TFK76877.1"/>
    <property type="molecule type" value="Genomic_DNA"/>
</dbReference>
<sequence length="467" mass="53062">MSLLGKELKEGVLEQAQQLQQEEYEVLESIYPECISGNVVRTSLKLEVPIEFDQPRRVQVIEDGTLSRNQAPETQIDTVELLVETLPTILLNITLPETYPVDCPPELVSIRSTHSWVSETSRLHSLLTSKWQPGDGVLYDWMEYIRTGSFLDELNLISPTDPDLIQIPHPAPQMLSPLLIAFDQSTRSRHFAENSYLCGVCLSSHKGSNCVQLTCQHVFCRPCLEDFWKLCIAEGEVGRVGCPDPECVKSKREATEEEVARIVTEQELQRWKWLREKRIYDKDPSVVNCPMEFCQSPVPRPGSVEADSGWDRLRSCSRCMFSFCVFCRRTWHGPITPCLIPHSAKVVEEYLGHPEGSEGRTMLERRFGKKNIQRLVAVFLEEQANKEWLKASTMACPGCQVHVEKTLGCNHMTCAKCAQHFCYRCGARIDGRDPYEHFSTKGKSCYNKLFDGATGNEDDWVAMDGFA</sequence>
<proteinExistence type="predicted"/>
<name>A0ACD3BH41_9AGAR</name>
<dbReference type="Proteomes" id="UP000308600">
    <property type="component" value="Unassembled WGS sequence"/>
</dbReference>
<evidence type="ECO:0000313" key="2">
    <source>
        <dbReference type="Proteomes" id="UP000308600"/>
    </source>
</evidence>
<evidence type="ECO:0000313" key="1">
    <source>
        <dbReference type="EMBL" id="TFK76877.1"/>
    </source>
</evidence>
<accession>A0ACD3BH41</accession>
<keyword evidence="2" id="KW-1185">Reference proteome</keyword>
<reference evidence="1 2" key="1">
    <citation type="journal article" date="2019" name="Nat. Ecol. Evol.">
        <title>Megaphylogeny resolves global patterns of mushroom evolution.</title>
        <authorList>
            <person name="Varga T."/>
            <person name="Krizsan K."/>
            <person name="Foldi C."/>
            <person name="Dima B."/>
            <person name="Sanchez-Garcia M."/>
            <person name="Sanchez-Ramirez S."/>
            <person name="Szollosi G.J."/>
            <person name="Szarkandi J.G."/>
            <person name="Papp V."/>
            <person name="Albert L."/>
            <person name="Andreopoulos W."/>
            <person name="Angelini C."/>
            <person name="Antonin V."/>
            <person name="Barry K.W."/>
            <person name="Bougher N.L."/>
            <person name="Buchanan P."/>
            <person name="Buyck B."/>
            <person name="Bense V."/>
            <person name="Catcheside P."/>
            <person name="Chovatia M."/>
            <person name="Cooper J."/>
            <person name="Damon W."/>
            <person name="Desjardin D."/>
            <person name="Finy P."/>
            <person name="Geml J."/>
            <person name="Haridas S."/>
            <person name="Hughes K."/>
            <person name="Justo A."/>
            <person name="Karasinski D."/>
            <person name="Kautmanova I."/>
            <person name="Kiss B."/>
            <person name="Kocsube S."/>
            <person name="Kotiranta H."/>
            <person name="LaButti K.M."/>
            <person name="Lechner B.E."/>
            <person name="Liimatainen K."/>
            <person name="Lipzen A."/>
            <person name="Lukacs Z."/>
            <person name="Mihaltcheva S."/>
            <person name="Morgado L.N."/>
            <person name="Niskanen T."/>
            <person name="Noordeloos M.E."/>
            <person name="Ohm R.A."/>
            <person name="Ortiz-Santana B."/>
            <person name="Ovrebo C."/>
            <person name="Racz N."/>
            <person name="Riley R."/>
            <person name="Savchenko A."/>
            <person name="Shiryaev A."/>
            <person name="Soop K."/>
            <person name="Spirin V."/>
            <person name="Szebenyi C."/>
            <person name="Tomsovsky M."/>
            <person name="Tulloss R.E."/>
            <person name="Uehling J."/>
            <person name="Grigoriev I.V."/>
            <person name="Vagvolgyi C."/>
            <person name="Papp T."/>
            <person name="Martin F.M."/>
            <person name="Miettinen O."/>
            <person name="Hibbett D.S."/>
            <person name="Nagy L.G."/>
        </authorList>
    </citation>
    <scope>NUCLEOTIDE SEQUENCE [LARGE SCALE GENOMIC DNA]</scope>
    <source>
        <strain evidence="1 2">NL-1719</strain>
    </source>
</reference>
<protein>
    <submittedName>
        <fullName evidence="1">RWD-domain-containing protein</fullName>
    </submittedName>
</protein>